<dbReference type="AlphaFoldDB" id="H3B7F5"/>
<accession>H3B7F5</accession>
<dbReference type="GO" id="GO:0003677">
    <property type="term" value="F:DNA binding"/>
    <property type="evidence" value="ECO:0007669"/>
    <property type="project" value="UniProtKB-KW"/>
</dbReference>
<dbReference type="Ensembl" id="ENSLACT00000017956.1">
    <property type="protein sequence ID" value="ENSLACP00000017826.1"/>
    <property type="gene ID" value="ENSLACG00000015701.1"/>
</dbReference>
<evidence type="ECO:0000313" key="6">
    <source>
        <dbReference type="Proteomes" id="UP000008672"/>
    </source>
</evidence>
<dbReference type="PANTHER" id="PTHR19303">
    <property type="entry name" value="TRANSPOSON"/>
    <property type="match status" value="1"/>
</dbReference>
<keyword evidence="6" id="KW-1185">Reference proteome</keyword>
<keyword evidence="2" id="KW-0238">DNA-binding</keyword>
<dbReference type="PANTHER" id="PTHR19303:SF73">
    <property type="entry name" value="PROTEIN PDC2"/>
    <property type="match status" value="1"/>
</dbReference>
<comment type="subcellular location">
    <subcellularLocation>
        <location evidence="1">Nucleus</location>
    </subcellularLocation>
</comment>
<dbReference type="Gene3D" id="1.10.10.60">
    <property type="entry name" value="Homeodomain-like"/>
    <property type="match status" value="2"/>
</dbReference>
<sequence length="356" mass="40596">ICNLLFNSHQLLVMASKRKARTLETKYQIVTAVDANKQYKKQIAKFGISPSSLSTILKSKDKILEAYHFSDFNSAHKKLRTADYKDVENALFEWFKSVRDENIPLSGPMLAIKADELAKKLGHADFSASQSWMERFKHRRGIVCRTVCGESESVNSNILDDYVTTKLPSLLIGYQPRDIFNIDETGLFYKLLLNRTLALKGEECHGGKHSKERITPLVGSNMDGSEKLKLLVIGKAKQPKCFKGMKVLPVDYEGNTKAWMTGDIFKDQVIKFNRQKHKVLLFVDNCPAHPHIDNLQATIKCLKQHYRRQLIQHVLNCFERKQDTAINLHQGITSAHSAWRKVSSKRISACFRKAGF</sequence>
<dbReference type="SUPFAM" id="SSF46689">
    <property type="entry name" value="Homeodomain-like"/>
    <property type="match status" value="2"/>
</dbReference>
<dbReference type="PROSITE" id="PS51253">
    <property type="entry name" value="HTH_CENPB"/>
    <property type="match status" value="1"/>
</dbReference>
<feature type="domain" description="HTH CENPB-type" evidence="4">
    <location>
        <begin position="75"/>
        <end position="146"/>
    </location>
</feature>
<dbReference type="EMBL" id="AFYH01057745">
    <property type="status" value="NOT_ANNOTATED_CDS"/>
    <property type="molecule type" value="Genomic_DNA"/>
</dbReference>
<dbReference type="eggNOG" id="KOG3105">
    <property type="taxonomic scope" value="Eukaryota"/>
</dbReference>
<dbReference type="InterPro" id="IPR050863">
    <property type="entry name" value="CenT-Element_Derived"/>
</dbReference>
<dbReference type="HOGENOM" id="CLU_018294_0_4_1"/>
<dbReference type="Pfam" id="PF03184">
    <property type="entry name" value="DDE_1"/>
    <property type="match status" value="1"/>
</dbReference>
<dbReference type="InterPro" id="IPR009057">
    <property type="entry name" value="Homeodomain-like_sf"/>
</dbReference>
<dbReference type="Pfam" id="PF03221">
    <property type="entry name" value="HTH_Tnp_Tc5"/>
    <property type="match status" value="1"/>
</dbReference>
<proteinExistence type="predicted"/>
<keyword evidence="3" id="KW-0539">Nucleus</keyword>
<organism evidence="5 6">
    <name type="scientific">Latimeria chalumnae</name>
    <name type="common">Coelacanth</name>
    <dbReference type="NCBI Taxonomy" id="7897"/>
    <lineage>
        <taxon>Eukaryota</taxon>
        <taxon>Metazoa</taxon>
        <taxon>Chordata</taxon>
        <taxon>Craniata</taxon>
        <taxon>Vertebrata</taxon>
        <taxon>Euteleostomi</taxon>
        <taxon>Coelacanthiformes</taxon>
        <taxon>Coelacanthidae</taxon>
        <taxon>Latimeria</taxon>
    </lineage>
</organism>
<dbReference type="Pfam" id="PF04218">
    <property type="entry name" value="CENP-B_N"/>
    <property type="match status" value="1"/>
</dbReference>
<evidence type="ECO:0000256" key="1">
    <source>
        <dbReference type="ARBA" id="ARBA00004123"/>
    </source>
</evidence>
<evidence type="ECO:0000313" key="5">
    <source>
        <dbReference type="Ensembl" id="ENSLACP00000017826.1"/>
    </source>
</evidence>
<dbReference type="InterPro" id="IPR007889">
    <property type="entry name" value="HTH_Psq"/>
</dbReference>
<evidence type="ECO:0000256" key="2">
    <source>
        <dbReference type="ARBA" id="ARBA00023125"/>
    </source>
</evidence>
<dbReference type="InterPro" id="IPR006600">
    <property type="entry name" value="HTH_CenpB_DNA-bd_dom"/>
</dbReference>
<dbReference type="Proteomes" id="UP000008672">
    <property type="component" value="Unassembled WGS sequence"/>
</dbReference>
<dbReference type="InParanoid" id="H3B7F5"/>
<dbReference type="GeneTree" id="ENSGT00940000160195"/>
<reference evidence="6" key="1">
    <citation type="submission" date="2011-08" db="EMBL/GenBank/DDBJ databases">
        <title>The draft genome of Latimeria chalumnae.</title>
        <authorList>
            <person name="Di Palma F."/>
            <person name="Alfoldi J."/>
            <person name="Johnson J."/>
            <person name="Berlin A."/>
            <person name="Gnerre S."/>
            <person name="Jaffe D."/>
            <person name="MacCallum I."/>
            <person name="Young S."/>
            <person name="Walker B.J."/>
            <person name="Lander E."/>
            <person name="Lindblad-Toh K."/>
        </authorList>
    </citation>
    <scope>NUCLEOTIDE SEQUENCE [LARGE SCALE GENOMIC DNA]</scope>
    <source>
        <strain evidence="6">Wild caught</strain>
    </source>
</reference>
<reference evidence="5" key="3">
    <citation type="submission" date="2025-09" db="UniProtKB">
        <authorList>
            <consortium name="Ensembl"/>
        </authorList>
    </citation>
    <scope>IDENTIFICATION</scope>
</reference>
<evidence type="ECO:0000256" key="3">
    <source>
        <dbReference type="ARBA" id="ARBA00023242"/>
    </source>
</evidence>
<dbReference type="OMA" id="EHCARIN"/>
<protein>
    <recommendedName>
        <fullName evidence="4">HTH CENPB-type domain-containing protein</fullName>
    </recommendedName>
</protein>
<evidence type="ECO:0000259" key="4">
    <source>
        <dbReference type="PROSITE" id="PS51253"/>
    </source>
</evidence>
<dbReference type="GO" id="GO:0005634">
    <property type="term" value="C:nucleus"/>
    <property type="evidence" value="ECO:0007669"/>
    <property type="project" value="UniProtKB-SubCell"/>
</dbReference>
<name>H3B7F5_LATCH</name>
<reference evidence="5" key="2">
    <citation type="submission" date="2025-08" db="UniProtKB">
        <authorList>
            <consortium name="Ensembl"/>
        </authorList>
    </citation>
    <scope>IDENTIFICATION</scope>
</reference>
<dbReference type="InterPro" id="IPR004875">
    <property type="entry name" value="DDE_SF_endonuclease_dom"/>
</dbReference>
<dbReference type="SMART" id="SM00674">
    <property type="entry name" value="CENPB"/>
    <property type="match status" value="1"/>
</dbReference>